<evidence type="ECO:0000313" key="2">
    <source>
        <dbReference type="Proteomes" id="UP000735302"/>
    </source>
</evidence>
<protein>
    <submittedName>
        <fullName evidence="1">Uncharacterized protein</fullName>
    </submittedName>
</protein>
<sequence length="147" mass="16517">MTLPQKDSRVKMAAARNTLESMVAAKNNLESALRPPEVLLSLSTSFRGVNDSSPRMDRISIDAGLSDEDIPLADLRCTGSPISNFDDSYADPEYKPGQCEVKRGREEVWAVYENCLMLVCYDHCIKDIDSCEQHGKTMKKRDNSKKR</sequence>
<dbReference type="EMBL" id="BLXT01002779">
    <property type="protein sequence ID" value="GFN97496.1"/>
    <property type="molecule type" value="Genomic_DNA"/>
</dbReference>
<reference evidence="1 2" key="1">
    <citation type="journal article" date="2021" name="Elife">
        <title>Chloroplast acquisition without the gene transfer in kleptoplastic sea slugs, Plakobranchus ocellatus.</title>
        <authorList>
            <person name="Maeda T."/>
            <person name="Takahashi S."/>
            <person name="Yoshida T."/>
            <person name="Shimamura S."/>
            <person name="Takaki Y."/>
            <person name="Nagai Y."/>
            <person name="Toyoda A."/>
            <person name="Suzuki Y."/>
            <person name="Arimoto A."/>
            <person name="Ishii H."/>
            <person name="Satoh N."/>
            <person name="Nishiyama T."/>
            <person name="Hasebe M."/>
            <person name="Maruyama T."/>
            <person name="Minagawa J."/>
            <person name="Obokata J."/>
            <person name="Shigenobu S."/>
        </authorList>
    </citation>
    <scope>NUCLEOTIDE SEQUENCE [LARGE SCALE GENOMIC DNA]</scope>
</reference>
<dbReference type="AlphaFoldDB" id="A0AAV3ZS61"/>
<keyword evidence="2" id="KW-1185">Reference proteome</keyword>
<evidence type="ECO:0000313" key="1">
    <source>
        <dbReference type="EMBL" id="GFN97496.1"/>
    </source>
</evidence>
<dbReference type="Proteomes" id="UP000735302">
    <property type="component" value="Unassembled WGS sequence"/>
</dbReference>
<proteinExistence type="predicted"/>
<accession>A0AAV3ZS61</accession>
<comment type="caution">
    <text evidence="1">The sequence shown here is derived from an EMBL/GenBank/DDBJ whole genome shotgun (WGS) entry which is preliminary data.</text>
</comment>
<organism evidence="1 2">
    <name type="scientific">Plakobranchus ocellatus</name>
    <dbReference type="NCBI Taxonomy" id="259542"/>
    <lineage>
        <taxon>Eukaryota</taxon>
        <taxon>Metazoa</taxon>
        <taxon>Spiralia</taxon>
        <taxon>Lophotrochozoa</taxon>
        <taxon>Mollusca</taxon>
        <taxon>Gastropoda</taxon>
        <taxon>Heterobranchia</taxon>
        <taxon>Euthyneura</taxon>
        <taxon>Panpulmonata</taxon>
        <taxon>Sacoglossa</taxon>
        <taxon>Placobranchoidea</taxon>
        <taxon>Plakobranchidae</taxon>
        <taxon>Plakobranchus</taxon>
    </lineage>
</organism>
<name>A0AAV3ZS61_9GAST</name>
<gene>
    <name evidence="1" type="ORF">PoB_002400200</name>
</gene>